<dbReference type="SUPFAM" id="SSF48726">
    <property type="entry name" value="Immunoglobulin"/>
    <property type="match status" value="1"/>
</dbReference>
<dbReference type="InterPro" id="IPR013783">
    <property type="entry name" value="Ig-like_fold"/>
</dbReference>
<dbReference type="InterPro" id="IPR000859">
    <property type="entry name" value="CUB_dom"/>
</dbReference>
<comment type="caution">
    <text evidence="3">Lacks conserved residue(s) required for the propagation of feature annotation.</text>
</comment>
<dbReference type="InterPro" id="IPR036179">
    <property type="entry name" value="Ig-like_dom_sf"/>
</dbReference>
<dbReference type="PROSITE" id="PS01180">
    <property type="entry name" value="CUB"/>
    <property type="match status" value="1"/>
</dbReference>
<evidence type="ECO:0000259" key="6">
    <source>
        <dbReference type="PROSITE" id="PS50835"/>
    </source>
</evidence>
<keyword evidence="1" id="KW-0677">Repeat</keyword>
<dbReference type="AlphaFoldDB" id="A0A9X0DBF4"/>
<name>A0A9X0DBF4_9CNID</name>
<dbReference type="SUPFAM" id="SSF49854">
    <property type="entry name" value="Spermadhesin, CUB domain"/>
    <property type="match status" value="1"/>
</dbReference>
<dbReference type="InterPro" id="IPR007110">
    <property type="entry name" value="Ig-like_dom"/>
</dbReference>
<protein>
    <recommendedName>
        <fullName evidence="9">Ig-like domain-containing protein</fullName>
    </recommendedName>
</protein>
<keyword evidence="4" id="KW-0732">Signal</keyword>
<keyword evidence="8" id="KW-1185">Reference proteome</keyword>
<dbReference type="CDD" id="cd00041">
    <property type="entry name" value="CUB"/>
    <property type="match status" value="1"/>
</dbReference>
<dbReference type="OrthoDB" id="5954945at2759"/>
<dbReference type="Gene3D" id="2.60.40.10">
    <property type="entry name" value="Immunoglobulins"/>
    <property type="match status" value="1"/>
</dbReference>
<evidence type="ECO:0000256" key="1">
    <source>
        <dbReference type="ARBA" id="ARBA00022737"/>
    </source>
</evidence>
<dbReference type="PANTHER" id="PTHR24251">
    <property type="entry name" value="OVOCHYMASE-RELATED"/>
    <property type="match status" value="1"/>
</dbReference>
<reference evidence="7" key="1">
    <citation type="submission" date="2023-01" db="EMBL/GenBank/DDBJ databases">
        <title>Genome assembly of the deep-sea coral Lophelia pertusa.</title>
        <authorList>
            <person name="Herrera S."/>
            <person name="Cordes E."/>
        </authorList>
    </citation>
    <scope>NUCLEOTIDE SEQUENCE</scope>
    <source>
        <strain evidence="7">USNM1676648</strain>
        <tissue evidence="7">Polyp</tissue>
    </source>
</reference>
<evidence type="ECO:0008006" key="9">
    <source>
        <dbReference type="Google" id="ProtNLM"/>
    </source>
</evidence>
<evidence type="ECO:0000256" key="4">
    <source>
        <dbReference type="SAM" id="SignalP"/>
    </source>
</evidence>
<evidence type="ECO:0000313" key="7">
    <source>
        <dbReference type="EMBL" id="KAJ7394377.1"/>
    </source>
</evidence>
<feature type="domain" description="CUB" evidence="5">
    <location>
        <begin position="27"/>
        <end position="144"/>
    </location>
</feature>
<dbReference type="EMBL" id="MU825396">
    <property type="protein sequence ID" value="KAJ7394377.1"/>
    <property type="molecule type" value="Genomic_DNA"/>
</dbReference>
<accession>A0A9X0DBF4</accession>
<dbReference type="SMART" id="SM00042">
    <property type="entry name" value="CUB"/>
    <property type="match status" value="1"/>
</dbReference>
<dbReference type="Pfam" id="PF00431">
    <property type="entry name" value="CUB"/>
    <property type="match status" value="1"/>
</dbReference>
<feature type="domain" description="Ig-like" evidence="6">
    <location>
        <begin position="150"/>
        <end position="227"/>
    </location>
</feature>
<evidence type="ECO:0000313" key="8">
    <source>
        <dbReference type="Proteomes" id="UP001163046"/>
    </source>
</evidence>
<dbReference type="Proteomes" id="UP001163046">
    <property type="component" value="Unassembled WGS sequence"/>
</dbReference>
<feature type="signal peptide" evidence="4">
    <location>
        <begin position="1"/>
        <end position="24"/>
    </location>
</feature>
<organism evidence="7 8">
    <name type="scientific">Desmophyllum pertusum</name>
    <dbReference type="NCBI Taxonomy" id="174260"/>
    <lineage>
        <taxon>Eukaryota</taxon>
        <taxon>Metazoa</taxon>
        <taxon>Cnidaria</taxon>
        <taxon>Anthozoa</taxon>
        <taxon>Hexacorallia</taxon>
        <taxon>Scleractinia</taxon>
        <taxon>Caryophylliina</taxon>
        <taxon>Caryophylliidae</taxon>
        <taxon>Desmophyllum</taxon>
    </lineage>
</organism>
<sequence>MGMRLYSALLIIALSEWSLKVVYSAPCAFDVKVSSGRGVISYDSSWNASSCKDTEGCSCVITAPPGQHIRLEFSTFQLSDVSNMKVQDWLEVYDGNTTNGDDLGKFTGTMPPFTVQSSSCFIMIMLKKNYLSFRCYFKGVYTYRTTKDKPKIKIPSRVMRTVPGHVLWCSAEGSPPINISLLKDSTSLDNGIRKAGGKAWSKIYKEGIYTCLARNEAGSDSRDIPVTLVDCENTCSSDSNVVNGQIDNTYSCRKTGSSIDIFKCLPTTTTTL</sequence>
<comment type="caution">
    <text evidence="7">The sequence shown here is derived from an EMBL/GenBank/DDBJ whole genome shotgun (WGS) entry which is preliminary data.</text>
</comment>
<dbReference type="PROSITE" id="PS50835">
    <property type="entry name" value="IG_LIKE"/>
    <property type="match status" value="1"/>
</dbReference>
<dbReference type="Gene3D" id="2.60.120.290">
    <property type="entry name" value="Spermadhesin, CUB domain"/>
    <property type="match status" value="1"/>
</dbReference>
<evidence type="ECO:0000259" key="5">
    <source>
        <dbReference type="PROSITE" id="PS01180"/>
    </source>
</evidence>
<proteinExistence type="predicted"/>
<feature type="chain" id="PRO_5040778705" description="Ig-like domain-containing protein" evidence="4">
    <location>
        <begin position="25"/>
        <end position="272"/>
    </location>
</feature>
<keyword evidence="2" id="KW-1015">Disulfide bond</keyword>
<evidence type="ECO:0000256" key="2">
    <source>
        <dbReference type="ARBA" id="ARBA00023157"/>
    </source>
</evidence>
<dbReference type="InterPro" id="IPR035914">
    <property type="entry name" value="Sperma_CUB_dom_sf"/>
</dbReference>
<gene>
    <name evidence="7" type="ORF">OS493_000185</name>
</gene>
<evidence type="ECO:0000256" key="3">
    <source>
        <dbReference type="PROSITE-ProRule" id="PRU00059"/>
    </source>
</evidence>